<feature type="transmembrane region" description="Helical" evidence="2">
    <location>
        <begin position="183"/>
        <end position="206"/>
    </location>
</feature>
<feature type="transmembrane region" description="Helical" evidence="2">
    <location>
        <begin position="218"/>
        <end position="237"/>
    </location>
</feature>
<gene>
    <name evidence="3" type="ORF">JTE90_005774</name>
</gene>
<evidence type="ECO:0000256" key="1">
    <source>
        <dbReference type="SAM" id="MobiDB-lite"/>
    </source>
</evidence>
<feature type="transmembrane region" description="Helical" evidence="2">
    <location>
        <begin position="257"/>
        <end position="277"/>
    </location>
</feature>
<feature type="compositionally biased region" description="Polar residues" evidence="1">
    <location>
        <begin position="71"/>
        <end position="80"/>
    </location>
</feature>
<dbReference type="AlphaFoldDB" id="A0AAV6US28"/>
<sequence>MEKDLVASGTNENEATPLLTPRVNVQVLVKKGDEVFSVKKTELSNLSSELSGLKLEPSSQATTKPVDEPILQQQEPTESPTVEGGDITTDAVEDMSIDQIIEEIDQVLGEIDTTPAPPVNSPLEEEVLTESPDESESGNRRCGWLMDSNARWLILEVILLAFPISMTYYGVANYWTCPGGDKLPTLLLFLAIFSLTTLTCRIVCNIARVFKTSYDEDIVPPTVIVAGEFLVVVFYIAEVSYIFTMDVALCDEDFYEYIVYMNNIAALFICILIIVHIQKLYRCIRILRE</sequence>
<evidence type="ECO:0000256" key="2">
    <source>
        <dbReference type="SAM" id="Phobius"/>
    </source>
</evidence>
<feature type="region of interest" description="Disordered" evidence="1">
    <location>
        <begin position="46"/>
        <end position="86"/>
    </location>
</feature>
<protein>
    <submittedName>
        <fullName evidence="3">Uncharacterized protein</fullName>
    </submittedName>
</protein>
<evidence type="ECO:0000313" key="3">
    <source>
        <dbReference type="EMBL" id="KAG8187004.1"/>
    </source>
</evidence>
<reference evidence="3 4" key="1">
    <citation type="journal article" date="2022" name="Nat. Ecol. Evol.">
        <title>A masculinizing supergene underlies an exaggerated male reproductive morph in a spider.</title>
        <authorList>
            <person name="Hendrickx F."/>
            <person name="De Corte Z."/>
            <person name="Sonet G."/>
            <person name="Van Belleghem S.M."/>
            <person name="Kostlbacher S."/>
            <person name="Vangestel C."/>
        </authorList>
    </citation>
    <scope>NUCLEOTIDE SEQUENCE [LARGE SCALE GENOMIC DNA]</scope>
    <source>
        <strain evidence="3">W744_W776</strain>
    </source>
</reference>
<feature type="transmembrane region" description="Helical" evidence="2">
    <location>
        <begin position="150"/>
        <end position="171"/>
    </location>
</feature>
<organism evidence="3 4">
    <name type="scientific">Oedothorax gibbosus</name>
    <dbReference type="NCBI Taxonomy" id="931172"/>
    <lineage>
        <taxon>Eukaryota</taxon>
        <taxon>Metazoa</taxon>
        <taxon>Ecdysozoa</taxon>
        <taxon>Arthropoda</taxon>
        <taxon>Chelicerata</taxon>
        <taxon>Arachnida</taxon>
        <taxon>Araneae</taxon>
        <taxon>Araneomorphae</taxon>
        <taxon>Entelegynae</taxon>
        <taxon>Araneoidea</taxon>
        <taxon>Linyphiidae</taxon>
        <taxon>Erigoninae</taxon>
        <taxon>Oedothorax</taxon>
    </lineage>
</organism>
<evidence type="ECO:0000313" key="4">
    <source>
        <dbReference type="Proteomes" id="UP000827092"/>
    </source>
</evidence>
<dbReference type="EMBL" id="JAFNEN010000282">
    <property type="protein sequence ID" value="KAG8187004.1"/>
    <property type="molecule type" value="Genomic_DNA"/>
</dbReference>
<keyword evidence="2" id="KW-0472">Membrane</keyword>
<feature type="region of interest" description="Disordered" evidence="1">
    <location>
        <begin position="112"/>
        <end position="140"/>
    </location>
</feature>
<proteinExistence type="predicted"/>
<keyword evidence="2" id="KW-1133">Transmembrane helix</keyword>
<keyword evidence="4" id="KW-1185">Reference proteome</keyword>
<comment type="caution">
    <text evidence="3">The sequence shown here is derived from an EMBL/GenBank/DDBJ whole genome shotgun (WGS) entry which is preliminary data.</text>
</comment>
<dbReference type="Proteomes" id="UP000827092">
    <property type="component" value="Unassembled WGS sequence"/>
</dbReference>
<keyword evidence="2" id="KW-0812">Transmembrane</keyword>
<accession>A0AAV6US28</accession>
<name>A0AAV6US28_9ARAC</name>
<feature type="region of interest" description="Disordered" evidence="1">
    <location>
        <begin position="1"/>
        <end position="20"/>
    </location>
</feature>
<feature type="compositionally biased region" description="Low complexity" evidence="1">
    <location>
        <begin position="46"/>
        <end position="59"/>
    </location>
</feature>
<feature type="compositionally biased region" description="Acidic residues" evidence="1">
    <location>
        <begin position="123"/>
        <end position="136"/>
    </location>
</feature>